<dbReference type="HOGENOM" id="CLU_035149_0_1_1"/>
<protein>
    <recommendedName>
        <fullName evidence="4">AB hydrolase-1 domain-containing protein</fullName>
    </recommendedName>
</protein>
<feature type="region of interest" description="Disordered" evidence="1">
    <location>
        <begin position="235"/>
        <end position="255"/>
    </location>
</feature>
<dbReference type="InterPro" id="IPR029058">
    <property type="entry name" value="AB_hydrolase_fold"/>
</dbReference>
<proteinExistence type="predicted"/>
<evidence type="ECO:0000313" key="3">
    <source>
        <dbReference type="Proteomes" id="UP000002059"/>
    </source>
</evidence>
<accession>C1GYN9</accession>
<evidence type="ECO:0000256" key="1">
    <source>
        <dbReference type="SAM" id="MobiDB-lite"/>
    </source>
</evidence>
<dbReference type="RefSeq" id="XP_002794648.2">
    <property type="nucleotide sequence ID" value="XM_002794602.2"/>
</dbReference>
<dbReference type="KEGG" id="pbl:PAAG_03193"/>
<evidence type="ECO:0008006" key="4">
    <source>
        <dbReference type="Google" id="ProtNLM"/>
    </source>
</evidence>
<dbReference type="GeneID" id="9097737"/>
<feature type="compositionally biased region" description="Polar residues" evidence="1">
    <location>
        <begin position="235"/>
        <end position="244"/>
    </location>
</feature>
<dbReference type="EMBL" id="KN293999">
    <property type="protein sequence ID" value="EEH41630.2"/>
    <property type="molecule type" value="Genomic_DNA"/>
</dbReference>
<dbReference type="eggNOG" id="ENOG502RXN2">
    <property type="taxonomic scope" value="Eukaryota"/>
</dbReference>
<reference evidence="2 3" key="1">
    <citation type="journal article" date="2011" name="PLoS Genet.">
        <title>Comparative genomic analysis of human fungal pathogens causing paracoccidioidomycosis.</title>
        <authorList>
            <person name="Desjardins C.A."/>
            <person name="Champion M.D."/>
            <person name="Holder J.W."/>
            <person name="Muszewska A."/>
            <person name="Goldberg J."/>
            <person name="Bailao A.M."/>
            <person name="Brigido M.M."/>
            <person name="Ferreira M.E."/>
            <person name="Garcia A.M."/>
            <person name="Grynberg M."/>
            <person name="Gujja S."/>
            <person name="Heiman D.I."/>
            <person name="Henn M.R."/>
            <person name="Kodira C.D."/>
            <person name="Leon-Narvaez H."/>
            <person name="Longo L.V."/>
            <person name="Ma L.J."/>
            <person name="Malavazi I."/>
            <person name="Matsuo A.L."/>
            <person name="Morais F.V."/>
            <person name="Pereira M."/>
            <person name="Rodriguez-Brito S."/>
            <person name="Sakthikumar S."/>
            <person name="Salem-Izacc S.M."/>
            <person name="Sykes S.M."/>
            <person name="Teixeira M.M."/>
            <person name="Vallejo M.C."/>
            <person name="Walter M.E."/>
            <person name="Yandava C."/>
            <person name="Young S."/>
            <person name="Zeng Q."/>
            <person name="Zucker J."/>
            <person name="Felipe M.S."/>
            <person name="Goldman G.H."/>
            <person name="Haas B.J."/>
            <person name="McEwen J.G."/>
            <person name="Nino-Vega G."/>
            <person name="Puccia R."/>
            <person name="San-Blas G."/>
            <person name="Soares C.M."/>
            <person name="Birren B.W."/>
            <person name="Cuomo C.A."/>
        </authorList>
    </citation>
    <scope>NUCLEOTIDE SEQUENCE [LARGE SCALE GENOMIC DNA]</scope>
    <source>
        <strain evidence="3">ATCC MYA-826 / Pb01</strain>
    </source>
</reference>
<keyword evidence="3" id="KW-1185">Reference proteome</keyword>
<dbReference type="AlphaFoldDB" id="C1GYN9"/>
<gene>
    <name evidence="2" type="ORF">PAAG_03193</name>
</gene>
<sequence length="410" mass="45267">MSTFMDPPPEPLCEFIIPSVFDGIRIDCRLYHPLHLSRPDSALSWKKKGAIVAHPYAPIGGNYDNHIVCWVARELLKVGYIVMTFNFRGAAESEGRTSWTAKPELGDYVSVYGFLICYLLGIDPDFLRDPRAEWETRSSSSGTPESMKESEGMQLILAGYSYGSMIVCHLPSIETVLSLFASAAEGTAGAEILKQAEQLCTLWNTGARSELSSQPSTSWSSSDLSYSKPPQLVSLGSSANSSGKKPQKDPAAAIKQHIERSRRRLRASFVRGQEVENRSTSASDPHEILQSMPTPVVSFLLISPVLPPITNFITMSLFGSRINLDVTLNGIRVKSTQPEEQLTTHRTLAVYGNNDFFASAKRLRKWFADLTNVPGSMFESLEIDTAGHFWLESGTETQMGTAVREWACKG</sequence>
<dbReference type="VEuPathDB" id="FungiDB:PAAG_03193"/>
<name>C1GYN9_PARBA</name>
<dbReference type="OMA" id="PRPAYLM"/>
<evidence type="ECO:0000313" key="2">
    <source>
        <dbReference type="EMBL" id="EEH41630.2"/>
    </source>
</evidence>
<dbReference type="SUPFAM" id="SSF53474">
    <property type="entry name" value="alpha/beta-Hydrolases"/>
    <property type="match status" value="1"/>
</dbReference>
<organism evidence="2 3">
    <name type="scientific">Paracoccidioides lutzii (strain ATCC MYA-826 / Pb01)</name>
    <name type="common">Paracoccidioides brasiliensis</name>
    <dbReference type="NCBI Taxonomy" id="502779"/>
    <lineage>
        <taxon>Eukaryota</taxon>
        <taxon>Fungi</taxon>
        <taxon>Dikarya</taxon>
        <taxon>Ascomycota</taxon>
        <taxon>Pezizomycotina</taxon>
        <taxon>Eurotiomycetes</taxon>
        <taxon>Eurotiomycetidae</taxon>
        <taxon>Onygenales</taxon>
        <taxon>Ajellomycetaceae</taxon>
        <taxon>Paracoccidioides</taxon>
    </lineage>
</organism>
<dbReference type="STRING" id="502779.C1GYN9"/>
<dbReference type="PANTHER" id="PTHR42103:SF2">
    <property type="entry name" value="AB HYDROLASE-1 DOMAIN-CONTAINING PROTEIN"/>
    <property type="match status" value="1"/>
</dbReference>
<dbReference type="Proteomes" id="UP000002059">
    <property type="component" value="Partially assembled WGS sequence"/>
</dbReference>
<dbReference type="OrthoDB" id="10260961at2759"/>
<dbReference type="PANTHER" id="PTHR42103">
    <property type="entry name" value="ALPHA/BETA-HYDROLASES SUPERFAMILY PROTEIN"/>
    <property type="match status" value="1"/>
</dbReference>
<dbReference type="Gene3D" id="3.40.50.1820">
    <property type="entry name" value="alpha/beta hydrolase"/>
    <property type="match status" value="1"/>
</dbReference>